<dbReference type="EMBL" id="SLXB01000031">
    <property type="protein sequence ID" value="TCO87497.1"/>
    <property type="molecule type" value="Genomic_DNA"/>
</dbReference>
<accession>A0A4R2LFM5</accession>
<protein>
    <submittedName>
        <fullName evidence="2">Uncharacterized protein</fullName>
    </submittedName>
</protein>
<evidence type="ECO:0000256" key="1">
    <source>
        <dbReference type="SAM" id="Coils"/>
    </source>
</evidence>
<dbReference type="RefSeq" id="WP_131927421.1">
    <property type="nucleotide sequence ID" value="NZ_SLXB01000031.1"/>
</dbReference>
<reference evidence="2 3" key="1">
    <citation type="submission" date="2019-03" db="EMBL/GenBank/DDBJ databases">
        <title>Genomic Encyclopedia of Type Strains, Phase IV (KMG-IV): sequencing the most valuable type-strain genomes for metagenomic binning, comparative biology and taxonomic classification.</title>
        <authorList>
            <person name="Goeker M."/>
        </authorList>
    </citation>
    <scope>NUCLEOTIDE SEQUENCE [LARGE SCALE GENOMIC DNA]</scope>
    <source>
        <strain evidence="2 3">DSM 23917</strain>
    </source>
</reference>
<dbReference type="Proteomes" id="UP000295600">
    <property type="component" value="Unassembled WGS sequence"/>
</dbReference>
<feature type="coiled-coil region" evidence="1">
    <location>
        <begin position="84"/>
        <end position="125"/>
    </location>
</feature>
<keyword evidence="1" id="KW-0175">Coiled coil</keyword>
<name>A0A4R2LFM5_9BACE</name>
<gene>
    <name evidence="2" type="ORF">EV202_13142</name>
</gene>
<organism evidence="2 3">
    <name type="scientific">Prevotella heparinolytica</name>
    <dbReference type="NCBI Taxonomy" id="28113"/>
    <lineage>
        <taxon>Bacteria</taxon>
        <taxon>Pseudomonadati</taxon>
        <taxon>Bacteroidota</taxon>
        <taxon>Bacteroidia</taxon>
        <taxon>Bacteroidales</taxon>
        <taxon>Bacteroidaceae</taxon>
        <taxon>Bacteroides</taxon>
    </lineage>
</organism>
<evidence type="ECO:0000313" key="2">
    <source>
        <dbReference type="EMBL" id="TCO87497.1"/>
    </source>
</evidence>
<proteinExistence type="predicted"/>
<evidence type="ECO:0000313" key="3">
    <source>
        <dbReference type="Proteomes" id="UP000295600"/>
    </source>
</evidence>
<comment type="caution">
    <text evidence="2">The sequence shown here is derived from an EMBL/GenBank/DDBJ whole genome shotgun (WGS) entry which is preliminary data.</text>
</comment>
<sequence>MRGEDVKKILRDKGFVMSEIASIIGKSPQNLDGQLKSDDVRSGLLESIAKSVGYGMDLFYQELKQTSENDIPILFENNYLKQLIEQQKYTMETQKKLIASLERNIADLELQLQLKENEEYNLKKEAAHQDDSADYAVAK</sequence>
<dbReference type="AlphaFoldDB" id="A0A4R2LFM5"/>